<evidence type="ECO:0000313" key="1">
    <source>
        <dbReference type="EMBL" id="OLY81789.1"/>
    </source>
</evidence>
<proteinExistence type="predicted"/>
<keyword evidence="2" id="KW-1185">Reference proteome</keyword>
<protein>
    <submittedName>
        <fullName evidence="1">Uncharacterized protein</fullName>
    </submittedName>
</protein>
<dbReference type="STRING" id="133383.A0A1R0GY25"/>
<sequence>MLIFEVEKSLLLTPVEPNFAGSTEDQTRAIDSDTSHITMEVSDLVSRPAKNQHLPTILTNNNECSTRPQKRQIYDFEQQEMVSSDMETQRCILKNQGLSDLDIEIFVSENVLERLNLESIPHSSAF</sequence>
<organism evidence="1 2">
    <name type="scientific">Smittium mucronatum</name>
    <dbReference type="NCBI Taxonomy" id="133383"/>
    <lineage>
        <taxon>Eukaryota</taxon>
        <taxon>Fungi</taxon>
        <taxon>Fungi incertae sedis</taxon>
        <taxon>Zoopagomycota</taxon>
        <taxon>Kickxellomycotina</taxon>
        <taxon>Harpellomycetes</taxon>
        <taxon>Harpellales</taxon>
        <taxon>Legeriomycetaceae</taxon>
        <taxon>Smittium</taxon>
    </lineage>
</organism>
<accession>A0A1R0GY25</accession>
<comment type="caution">
    <text evidence="1">The sequence shown here is derived from an EMBL/GenBank/DDBJ whole genome shotgun (WGS) entry which is preliminary data.</text>
</comment>
<gene>
    <name evidence="1" type="ORF">AYI68_g4106</name>
</gene>
<dbReference type="OrthoDB" id="5719340at2759"/>
<reference evidence="1 2" key="1">
    <citation type="journal article" date="2016" name="Mol. Biol. Evol.">
        <title>Genome-Wide Survey of Gut Fungi (Harpellales) Reveals the First Horizontally Transferred Ubiquitin Gene from a Mosquito Host.</title>
        <authorList>
            <person name="Wang Y."/>
            <person name="White M.M."/>
            <person name="Kvist S."/>
            <person name="Moncalvo J.M."/>
        </authorList>
    </citation>
    <scope>NUCLEOTIDE SEQUENCE [LARGE SCALE GENOMIC DNA]</scope>
    <source>
        <strain evidence="1 2">ALG-7-W6</strain>
    </source>
</reference>
<dbReference type="Proteomes" id="UP000187455">
    <property type="component" value="Unassembled WGS sequence"/>
</dbReference>
<name>A0A1R0GY25_9FUNG</name>
<dbReference type="EMBL" id="LSSL01002161">
    <property type="protein sequence ID" value="OLY81789.1"/>
    <property type="molecule type" value="Genomic_DNA"/>
</dbReference>
<evidence type="ECO:0000313" key="2">
    <source>
        <dbReference type="Proteomes" id="UP000187455"/>
    </source>
</evidence>
<dbReference type="AlphaFoldDB" id="A0A1R0GY25"/>